<keyword evidence="3" id="KW-1185">Reference proteome</keyword>
<protein>
    <submittedName>
        <fullName evidence="2">Uncharacterized protein</fullName>
    </submittedName>
</protein>
<evidence type="ECO:0000256" key="1">
    <source>
        <dbReference type="SAM" id="MobiDB-lite"/>
    </source>
</evidence>
<proteinExistence type="predicted"/>
<dbReference type="EMBL" id="SRLO01000285">
    <property type="protein sequence ID" value="TNN62817.1"/>
    <property type="molecule type" value="Genomic_DNA"/>
</dbReference>
<dbReference type="AlphaFoldDB" id="A0A4Z2HA90"/>
<feature type="compositionally biased region" description="Basic and acidic residues" evidence="1">
    <location>
        <begin position="142"/>
        <end position="154"/>
    </location>
</feature>
<comment type="caution">
    <text evidence="2">The sequence shown here is derived from an EMBL/GenBank/DDBJ whole genome shotgun (WGS) entry which is preliminary data.</text>
</comment>
<name>A0A4Z2HA90_9TELE</name>
<feature type="region of interest" description="Disordered" evidence="1">
    <location>
        <begin position="138"/>
        <end position="179"/>
    </location>
</feature>
<sequence length="179" mass="19941">MALYRSATSAMRTVVTEKKPISGFSSSGFSRSLSSFMAERSPASDIRAASCISKMVSSQKFTNSSIFSFSPPSFTTSKMNWRLDSLTWSYSLKASEEVKSFNLRNMSKNLRIISTLLDDSTSMSTICFPMVPFTTLPVKPRPVRESQERTGRDSEDTDGTGHFTTDNNQHNNISMTTRP</sequence>
<organism evidence="2 3">
    <name type="scientific">Liparis tanakae</name>
    <name type="common">Tanaka's snailfish</name>
    <dbReference type="NCBI Taxonomy" id="230148"/>
    <lineage>
        <taxon>Eukaryota</taxon>
        <taxon>Metazoa</taxon>
        <taxon>Chordata</taxon>
        <taxon>Craniata</taxon>
        <taxon>Vertebrata</taxon>
        <taxon>Euteleostomi</taxon>
        <taxon>Actinopterygii</taxon>
        <taxon>Neopterygii</taxon>
        <taxon>Teleostei</taxon>
        <taxon>Neoteleostei</taxon>
        <taxon>Acanthomorphata</taxon>
        <taxon>Eupercaria</taxon>
        <taxon>Perciformes</taxon>
        <taxon>Cottioidei</taxon>
        <taxon>Cottales</taxon>
        <taxon>Liparidae</taxon>
        <taxon>Liparis</taxon>
    </lineage>
</organism>
<evidence type="ECO:0000313" key="3">
    <source>
        <dbReference type="Proteomes" id="UP000314294"/>
    </source>
</evidence>
<reference evidence="2 3" key="1">
    <citation type="submission" date="2019-03" db="EMBL/GenBank/DDBJ databases">
        <title>First draft genome of Liparis tanakae, snailfish: a comprehensive survey of snailfish specific genes.</title>
        <authorList>
            <person name="Kim W."/>
            <person name="Song I."/>
            <person name="Jeong J.-H."/>
            <person name="Kim D."/>
            <person name="Kim S."/>
            <person name="Ryu S."/>
            <person name="Song J.Y."/>
            <person name="Lee S.K."/>
        </authorList>
    </citation>
    <scope>NUCLEOTIDE SEQUENCE [LARGE SCALE GENOMIC DNA]</scope>
    <source>
        <tissue evidence="2">Muscle</tissue>
    </source>
</reference>
<feature type="compositionally biased region" description="Polar residues" evidence="1">
    <location>
        <begin position="162"/>
        <end position="179"/>
    </location>
</feature>
<evidence type="ECO:0000313" key="2">
    <source>
        <dbReference type="EMBL" id="TNN62817.1"/>
    </source>
</evidence>
<gene>
    <name evidence="2" type="ORF">EYF80_026892</name>
</gene>
<accession>A0A4Z2HA90</accession>
<dbReference type="Proteomes" id="UP000314294">
    <property type="component" value="Unassembled WGS sequence"/>
</dbReference>